<accession>A0A8T2QNN3</accession>
<protein>
    <recommendedName>
        <fullName evidence="3">Reverse transcriptase zinc-binding domain-containing protein</fullName>
    </recommendedName>
</protein>
<sequence length="433" mass="51230">MFIFAKAEHENVQNIILTLKPFSNSALIDISARHFHSFIWEGPKIEKGTIFRYLGYLFGLNVSTKDKIEWVLNRPYVMYYLLLLDWKKCHLHVFEGLLKNFLWNKRHNKALPKLQGGLGILHLHTHLQARRVAFIMRISVFQRPLWIEVFWKLIENAQLRYKGSWNLDPWNKFFSHAPLHTPFLTLNFLMTSFKKSAVGLTWNGRQRYVGNSFASLSPYWSFLSNPPLAFSLGSSARYFNNKDISDPWRDWLFARHTKWWDGNASTFYSSLLPSQTIVGQCNARWSLKKLPCWWHTRFHMRVFMCRIFTGHFTLGAFLSKHGMQGVRCPHCASYTESMRHAFWTCTKIQRWWTNLFLFPIWDVKPTKFNSTFLLFASGDGVLDSIRMTCVYLLFWDIWMLRNGMVFHNKNPTPSFTWNFCKAKIRLHIDVDAV</sequence>
<gene>
    <name evidence="1" type="ORF">KP509_33G013000</name>
</gene>
<evidence type="ECO:0000313" key="1">
    <source>
        <dbReference type="EMBL" id="KAH7285105.1"/>
    </source>
</evidence>
<reference evidence="1" key="1">
    <citation type="submission" date="2021-08" db="EMBL/GenBank/DDBJ databases">
        <title>WGS assembly of Ceratopteris richardii.</title>
        <authorList>
            <person name="Marchant D.B."/>
            <person name="Chen G."/>
            <person name="Jenkins J."/>
            <person name="Shu S."/>
            <person name="Leebens-Mack J."/>
            <person name="Grimwood J."/>
            <person name="Schmutz J."/>
            <person name="Soltis P."/>
            <person name="Soltis D."/>
            <person name="Chen Z.-H."/>
        </authorList>
    </citation>
    <scope>NUCLEOTIDE SEQUENCE</scope>
    <source>
        <strain evidence="1">Whitten #5841</strain>
        <tissue evidence="1">Leaf</tissue>
    </source>
</reference>
<evidence type="ECO:0008006" key="3">
    <source>
        <dbReference type="Google" id="ProtNLM"/>
    </source>
</evidence>
<name>A0A8T2QNN3_CERRI</name>
<dbReference type="EMBL" id="CM035438">
    <property type="protein sequence ID" value="KAH7285105.1"/>
    <property type="molecule type" value="Genomic_DNA"/>
</dbReference>
<dbReference type="Proteomes" id="UP000825935">
    <property type="component" value="Chromosome 33"/>
</dbReference>
<dbReference type="OrthoDB" id="3352408at2759"/>
<proteinExistence type="predicted"/>
<dbReference type="AlphaFoldDB" id="A0A8T2QNN3"/>
<keyword evidence="2" id="KW-1185">Reference proteome</keyword>
<organism evidence="1 2">
    <name type="scientific">Ceratopteris richardii</name>
    <name type="common">Triangle waterfern</name>
    <dbReference type="NCBI Taxonomy" id="49495"/>
    <lineage>
        <taxon>Eukaryota</taxon>
        <taxon>Viridiplantae</taxon>
        <taxon>Streptophyta</taxon>
        <taxon>Embryophyta</taxon>
        <taxon>Tracheophyta</taxon>
        <taxon>Polypodiopsida</taxon>
        <taxon>Polypodiidae</taxon>
        <taxon>Polypodiales</taxon>
        <taxon>Pteridineae</taxon>
        <taxon>Pteridaceae</taxon>
        <taxon>Parkerioideae</taxon>
        <taxon>Ceratopteris</taxon>
    </lineage>
</organism>
<evidence type="ECO:0000313" key="2">
    <source>
        <dbReference type="Proteomes" id="UP000825935"/>
    </source>
</evidence>
<comment type="caution">
    <text evidence="1">The sequence shown here is derived from an EMBL/GenBank/DDBJ whole genome shotgun (WGS) entry which is preliminary data.</text>
</comment>